<evidence type="ECO:0000256" key="2">
    <source>
        <dbReference type="SAM" id="Phobius"/>
    </source>
</evidence>
<reference evidence="3" key="2">
    <citation type="journal article" date="2015" name="Fish Shellfish Immunol.">
        <title>Early steps in the European eel (Anguilla anguilla)-Vibrio vulnificus interaction in the gills: Role of the RtxA13 toxin.</title>
        <authorList>
            <person name="Callol A."/>
            <person name="Pajuelo D."/>
            <person name="Ebbesson L."/>
            <person name="Teles M."/>
            <person name="MacKenzie S."/>
            <person name="Amaro C."/>
        </authorList>
    </citation>
    <scope>NUCLEOTIDE SEQUENCE</scope>
</reference>
<keyword evidence="2" id="KW-1133">Transmembrane helix</keyword>
<organism evidence="3">
    <name type="scientific">Anguilla anguilla</name>
    <name type="common">European freshwater eel</name>
    <name type="synonym">Muraena anguilla</name>
    <dbReference type="NCBI Taxonomy" id="7936"/>
    <lineage>
        <taxon>Eukaryota</taxon>
        <taxon>Metazoa</taxon>
        <taxon>Chordata</taxon>
        <taxon>Craniata</taxon>
        <taxon>Vertebrata</taxon>
        <taxon>Euteleostomi</taxon>
        <taxon>Actinopterygii</taxon>
        <taxon>Neopterygii</taxon>
        <taxon>Teleostei</taxon>
        <taxon>Anguilliformes</taxon>
        <taxon>Anguillidae</taxon>
        <taxon>Anguilla</taxon>
    </lineage>
</organism>
<name>A0A0E9WJ81_ANGAN</name>
<protein>
    <submittedName>
        <fullName evidence="3">Uncharacterized protein</fullName>
    </submittedName>
</protein>
<reference evidence="3" key="1">
    <citation type="submission" date="2014-11" db="EMBL/GenBank/DDBJ databases">
        <authorList>
            <person name="Amaro Gonzalez C."/>
        </authorList>
    </citation>
    <scope>NUCLEOTIDE SEQUENCE</scope>
</reference>
<evidence type="ECO:0000313" key="3">
    <source>
        <dbReference type="EMBL" id="JAH90454.1"/>
    </source>
</evidence>
<feature type="transmembrane region" description="Helical" evidence="2">
    <location>
        <begin position="12"/>
        <end position="35"/>
    </location>
</feature>
<dbReference type="EMBL" id="GBXM01018123">
    <property type="protein sequence ID" value="JAH90454.1"/>
    <property type="molecule type" value="Transcribed_RNA"/>
</dbReference>
<evidence type="ECO:0000256" key="1">
    <source>
        <dbReference type="SAM" id="MobiDB-lite"/>
    </source>
</evidence>
<keyword evidence="2" id="KW-0472">Membrane</keyword>
<accession>A0A0E9WJ81</accession>
<sequence>MEEEVESDTPAGLIIGIVLGVLGAVIMIVTVVMVVKNKKPKTETKKVPKGDDSPLQPEGMEMA</sequence>
<proteinExistence type="predicted"/>
<keyword evidence="2" id="KW-0812">Transmembrane</keyword>
<feature type="compositionally biased region" description="Basic and acidic residues" evidence="1">
    <location>
        <begin position="40"/>
        <end position="52"/>
    </location>
</feature>
<feature type="region of interest" description="Disordered" evidence="1">
    <location>
        <begin position="40"/>
        <end position="63"/>
    </location>
</feature>
<dbReference type="AlphaFoldDB" id="A0A0E9WJ81"/>